<feature type="transmembrane region" description="Helical" evidence="1">
    <location>
        <begin position="157"/>
        <end position="184"/>
    </location>
</feature>
<organism evidence="2 3">
    <name type="scientific">Dyadobacter psychrophilus</name>
    <dbReference type="NCBI Taxonomy" id="651661"/>
    <lineage>
        <taxon>Bacteria</taxon>
        <taxon>Pseudomonadati</taxon>
        <taxon>Bacteroidota</taxon>
        <taxon>Cytophagia</taxon>
        <taxon>Cytophagales</taxon>
        <taxon>Spirosomataceae</taxon>
        <taxon>Dyadobacter</taxon>
    </lineage>
</organism>
<keyword evidence="3" id="KW-1185">Reference proteome</keyword>
<name>A0A1T5DI20_9BACT</name>
<feature type="transmembrane region" description="Helical" evidence="1">
    <location>
        <begin position="56"/>
        <end position="75"/>
    </location>
</feature>
<dbReference type="EMBL" id="FUZA01000002">
    <property type="protein sequence ID" value="SKB71364.1"/>
    <property type="molecule type" value="Genomic_DNA"/>
</dbReference>
<protein>
    <submittedName>
        <fullName evidence="2">Uncharacterized protein</fullName>
    </submittedName>
</protein>
<keyword evidence="1" id="KW-0472">Membrane</keyword>
<evidence type="ECO:0000313" key="2">
    <source>
        <dbReference type="EMBL" id="SKB71364.1"/>
    </source>
</evidence>
<dbReference type="AlphaFoldDB" id="A0A1T5DI20"/>
<accession>A0A1T5DI20</accession>
<dbReference type="RefSeq" id="WP_082214198.1">
    <property type="nucleotide sequence ID" value="NZ_FUZA01000002.1"/>
</dbReference>
<reference evidence="3" key="1">
    <citation type="submission" date="2017-02" db="EMBL/GenBank/DDBJ databases">
        <authorList>
            <person name="Varghese N."/>
            <person name="Submissions S."/>
        </authorList>
    </citation>
    <scope>NUCLEOTIDE SEQUENCE [LARGE SCALE GENOMIC DNA]</scope>
    <source>
        <strain evidence="3">DSM 22270</strain>
    </source>
</reference>
<dbReference type="Proteomes" id="UP000190897">
    <property type="component" value="Unassembled WGS sequence"/>
</dbReference>
<evidence type="ECO:0000256" key="1">
    <source>
        <dbReference type="SAM" id="Phobius"/>
    </source>
</evidence>
<dbReference type="OrthoDB" id="953809at2"/>
<proteinExistence type="predicted"/>
<feature type="transmembrane region" description="Helical" evidence="1">
    <location>
        <begin position="113"/>
        <end position="131"/>
    </location>
</feature>
<keyword evidence="1" id="KW-0812">Transmembrane</keyword>
<sequence>MKNITDLRTTLDWTHHSLYFLRKHFLVILTLGLIAGLGRAAQLKAFGEISSTLHFVLEMIIQSARMLIFLFALGVTNIRSGIKRTVAIFSVKKDSSQKRKLALEKFKLHWKRMLWNLGAFLIISFLINLFIDHIAYETCMYISLRERGLLHANASEWTIILLLKNLSVIPLTLVFNAMCLLWFINRLPEKSAGKTV</sequence>
<gene>
    <name evidence="2" type="ORF">SAMN05660293_01632</name>
</gene>
<evidence type="ECO:0000313" key="3">
    <source>
        <dbReference type="Proteomes" id="UP000190897"/>
    </source>
</evidence>
<keyword evidence="1" id="KW-1133">Transmembrane helix</keyword>